<dbReference type="STRING" id="1993.SAMN04489713_1425"/>
<dbReference type="EMBL" id="FOVH01000042">
    <property type="protein sequence ID" value="SFQ49368.1"/>
    <property type="molecule type" value="Genomic_DNA"/>
</dbReference>
<dbReference type="PANTHER" id="PTHR46844">
    <property type="entry name" value="SLR5058 PROTEIN"/>
    <property type="match status" value="1"/>
</dbReference>
<dbReference type="InParanoid" id="A0A1I5YYP9"/>
<protein>
    <submittedName>
        <fullName evidence="2">NACHT domain-containing protein</fullName>
    </submittedName>
</protein>
<name>A0A1I5YYP9_9ACTN</name>
<evidence type="ECO:0000313" key="3">
    <source>
        <dbReference type="Proteomes" id="UP000183413"/>
    </source>
</evidence>
<accession>A0A1I5YYP9</accession>
<evidence type="ECO:0000313" key="2">
    <source>
        <dbReference type="EMBL" id="SFQ49368.1"/>
    </source>
</evidence>
<proteinExistence type="predicted"/>
<gene>
    <name evidence="2" type="ORF">SAMN04489713_1425</name>
</gene>
<dbReference type="Pfam" id="PF05729">
    <property type="entry name" value="NACHT"/>
    <property type="match status" value="1"/>
</dbReference>
<dbReference type="InterPro" id="IPR003593">
    <property type="entry name" value="AAA+_ATPase"/>
</dbReference>
<evidence type="ECO:0000259" key="1">
    <source>
        <dbReference type="PROSITE" id="PS50837"/>
    </source>
</evidence>
<dbReference type="Gene3D" id="3.40.50.300">
    <property type="entry name" value="P-loop containing nucleotide triphosphate hydrolases"/>
    <property type="match status" value="1"/>
</dbReference>
<keyword evidence="3" id="KW-1185">Reference proteome</keyword>
<sequence length="1153" mass="128444">MLKVGGRTLIAASLTVAAGVAVNQILNNGKLSWSWGYLALVFTVLGALTQAPQQTETASTPAQARRTRRGSRREYLRRMRSAVDQMETIGLVTQAEYVLRTRQVYVDVMLQPRPVTDAVTDAGIGHVPPTVLGRREPLASFLAPGRVLAVLGAAGSGKTTLARYTALEMAERRWSRGPLPVLLFLRDHVQDLQAEEPAGLPEIVAAAPWLGGAASAEWLEKRLERGRCVVLLDGLDEVADAQSRGRVVQWVENQISRYPGNAFVVTSRPFGYDGNRLSRADVLQVQRFTSRQIRAFLDAWYRAIERRSREGDPEEIDRIAAQAADDLFRRIIERPALYDLAANPLLLTMIANVHRYRSSLPGSRAALYEEVCQVLLHRRQEAKNLADTALDGLSGDKKERIVQELAWYMMRRRLRDVPAEEAERAIRTVLQRTAPDIAPDAFLHYARRSGLLLEHRHRRYGFAHLTLQEYLAAALVPGHASRRQVLVDNVSDPWWRETTLLWAARADAGPVVEACLTARTVPALNLAFACADEARELDPALRDQLDRLLTTEPGDPDEVRLLDGVAAVRALQDTHALDDTGTRICAHPVDAALWNRFASRTDRPLAPPGALTGYLWTRDLKDFVDWLNGLFGDGTSYRLPTPPEALHALGSDLYPGTETILYAADHDRTGEQDQMRLVTADPAEHPHHPTAQQVENYPDVILDHTHMFFRLLRHRSSLTFPQLAAFAAPRDLARPEHRLLHLLDVALDLSFDREGTRELTRDRALDLTDGLRPNLDHLLRHPSDRRPREPYGERDLDRDLDRASVTVFHQARRVCRGLEFELDLGLDFDFAPRNIGILSRALSELLNRETRVGDPNVGGDLRFIGDVSRDIDITLDQALSRGMRRALDLALIHAPDSEAAHARRPITTLIGALARVPPRDVPDLADKLSLAIDLAYAYRDQTLERLLSRVRDLALARVRTLRSSSISAHALAHDLAFARIAADSDLWTVRPEAVTGIGRACSHLMRYWVSQIFVEHDGSNQPRRTTGRNWLSDVLQDQLGTPYYWSPAEDPVLALADAERLAETNGEREMAALIKNAMALVAPLSDRSPVKQSHLVLSATSILAALTLSENSRPELSRLLHGALCALIALTPDVDIEASARQLSPRALVLVPN</sequence>
<dbReference type="InterPro" id="IPR007111">
    <property type="entry name" value="NACHT_NTPase"/>
</dbReference>
<dbReference type="PROSITE" id="PS50837">
    <property type="entry name" value="NACHT"/>
    <property type="match status" value="1"/>
</dbReference>
<dbReference type="RefSeq" id="WP_256255903.1">
    <property type="nucleotide sequence ID" value="NZ_FOVH01000042.1"/>
</dbReference>
<dbReference type="SUPFAM" id="SSF52540">
    <property type="entry name" value="P-loop containing nucleoside triphosphate hydrolases"/>
    <property type="match status" value="1"/>
</dbReference>
<dbReference type="InterPro" id="IPR027417">
    <property type="entry name" value="P-loop_NTPase"/>
</dbReference>
<dbReference type="eggNOG" id="COG5635">
    <property type="taxonomic scope" value="Bacteria"/>
</dbReference>
<dbReference type="Proteomes" id="UP000183413">
    <property type="component" value="Unassembled WGS sequence"/>
</dbReference>
<dbReference type="SMART" id="SM00382">
    <property type="entry name" value="AAA"/>
    <property type="match status" value="1"/>
</dbReference>
<dbReference type="PANTHER" id="PTHR46844:SF1">
    <property type="entry name" value="SLR5058 PROTEIN"/>
    <property type="match status" value="1"/>
</dbReference>
<organism evidence="2 3">
    <name type="scientific">Actinomadura madurae</name>
    <dbReference type="NCBI Taxonomy" id="1993"/>
    <lineage>
        <taxon>Bacteria</taxon>
        <taxon>Bacillati</taxon>
        <taxon>Actinomycetota</taxon>
        <taxon>Actinomycetes</taxon>
        <taxon>Streptosporangiales</taxon>
        <taxon>Thermomonosporaceae</taxon>
        <taxon>Actinomadura</taxon>
    </lineage>
</organism>
<feature type="domain" description="NACHT" evidence="1">
    <location>
        <begin position="146"/>
        <end position="269"/>
    </location>
</feature>
<reference evidence="2 3" key="1">
    <citation type="submission" date="2016-10" db="EMBL/GenBank/DDBJ databases">
        <authorList>
            <person name="de Groot N.N."/>
        </authorList>
    </citation>
    <scope>NUCLEOTIDE SEQUENCE [LARGE SCALE GENOMIC DNA]</scope>
    <source>
        <strain evidence="2 3">DSM 43067</strain>
    </source>
</reference>
<dbReference type="AlphaFoldDB" id="A0A1I5YYP9"/>